<dbReference type="InterPro" id="IPR010022">
    <property type="entry name" value="XkdX"/>
</dbReference>
<dbReference type="Pfam" id="PF09693">
    <property type="entry name" value="Phage_XkdX"/>
    <property type="match status" value="1"/>
</dbReference>
<dbReference type="AlphaFoldDB" id="A0A660DXI6"/>
<name>A0A660DXI6_9LACO</name>
<evidence type="ECO:0000313" key="1">
    <source>
        <dbReference type="EMBL" id="VDG27859.1"/>
    </source>
</evidence>
<proteinExistence type="predicted"/>
<sequence length="50" mass="5660">MFITFKYAYQLWGTMHKPDIAAQVVKGSITADQYKTIVGEDYVAAETTEE</sequence>
<dbReference type="Proteomes" id="UP000289996">
    <property type="component" value="Unassembled WGS sequence"/>
</dbReference>
<accession>A0A660DXI6</accession>
<evidence type="ECO:0000313" key="2">
    <source>
        <dbReference type="Proteomes" id="UP000289996"/>
    </source>
</evidence>
<dbReference type="OrthoDB" id="2313962at2"/>
<evidence type="ECO:0008006" key="3">
    <source>
        <dbReference type="Google" id="ProtNLM"/>
    </source>
</evidence>
<reference evidence="1 2" key="1">
    <citation type="submission" date="2018-11" db="EMBL/GenBank/DDBJ databases">
        <authorList>
            <person name="Wuyts S."/>
        </authorList>
    </citation>
    <scope>NUCLEOTIDE SEQUENCE [LARGE SCALE GENOMIC DNA]</scope>
    <source>
        <strain evidence="1">Lactobacillus mudanjiangensis AMBF249</strain>
    </source>
</reference>
<gene>
    <name evidence="1" type="ORF">MUDAN_MDHGFNIF_02677</name>
</gene>
<dbReference type="RefSeq" id="WP_130851569.1">
    <property type="nucleotide sequence ID" value="NZ_UYIG01000068.1"/>
</dbReference>
<organism evidence="1 2">
    <name type="scientific">Lactiplantibacillus mudanjiangensis</name>
    <dbReference type="NCBI Taxonomy" id="1296538"/>
    <lineage>
        <taxon>Bacteria</taxon>
        <taxon>Bacillati</taxon>
        <taxon>Bacillota</taxon>
        <taxon>Bacilli</taxon>
        <taxon>Lactobacillales</taxon>
        <taxon>Lactobacillaceae</taxon>
        <taxon>Lactiplantibacillus</taxon>
    </lineage>
</organism>
<protein>
    <recommendedName>
        <fullName evidence="3">XkdX family protein</fullName>
    </recommendedName>
</protein>
<keyword evidence="2" id="KW-1185">Reference proteome</keyword>
<dbReference type="EMBL" id="UYIG01000068">
    <property type="protein sequence ID" value="VDG27859.1"/>
    <property type="molecule type" value="Genomic_DNA"/>
</dbReference>